<sequence length="62" mass="6468">PPLAPADEDWTGFPAVVRIVDRGDPANRTSDIGAMELYAAPVVASDPFRIAEALRSTTAGDG</sequence>
<proteinExistence type="predicted"/>
<reference evidence="1" key="1">
    <citation type="submission" date="2020-02" db="EMBL/GenBank/DDBJ databases">
        <authorList>
            <person name="Meier V. D."/>
        </authorList>
    </citation>
    <scope>NUCLEOTIDE SEQUENCE</scope>
    <source>
        <strain evidence="1">AVDCRST_MAG01</strain>
    </source>
</reference>
<dbReference type="AlphaFoldDB" id="A0A6J4QC28"/>
<protein>
    <submittedName>
        <fullName evidence="1">Polyribonucleotide nucleotidyltransferase (Polynucleotide phosphorylase)</fullName>
    </submittedName>
</protein>
<name>A0A6J4QC28_9ACTN</name>
<organism evidence="1">
    <name type="scientific">uncultured Rubrobacteraceae bacterium</name>
    <dbReference type="NCBI Taxonomy" id="349277"/>
    <lineage>
        <taxon>Bacteria</taxon>
        <taxon>Bacillati</taxon>
        <taxon>Actinomycetota</taxon>
        <taxon>Rubrobacteria</taxon>
        <taxon>Rubrobacterales</taxon>
        <taxon>Rubrobacteraceae</taxon>
        <taxon>environmental samples</taxon>
    </lineage>
</organism>
<dbReference type="EMBL" id="CADCUW010000439">
    <property type="protein sequence ID" value="CAA9437713.1"/>
    <property type="molecule type" value="Genomic_DNA"/>
</dbReference>
<gene>
    <name evidence="1" type="ORF">AVDCRST_MAG01-01-3367</name>
</gene>
<dbReference type="GO" id="GO:0016740">
    <property type="term" value="F:transferase activity"/>
    <property type="evidence" value="ECO:0007669"/>
    <property type="project" value="UniProtKB-KW"/>
</dbReference>
<keyword evidence="1" id="KW-0808">Transferase</keyword>
<accession>A0A6J4QC28</accession>
<evidence type="ECO:0000313" key="1">
    <source>
        <dbReference type="EMBL" id="CAA9437713.1"/>
    </source>
</evidence>
<feature type="non-terminal residue" evidence="1">
    <location>
        <position position="1"/>
    </location>
</feature>